<protein>
    <submittedName>
        <fullName evidence="2">3057_t:CDS:1</fullName>
    </submittedName>
</protein>
<dbReference type="Proteomes" id="UP000789831">
    <property type="component" value="Unassembled WGS sequence"/>
</dbReference>
<dbReference type="EMBL" id="CAJVPL010000107">
    <property type="protein sequence ID" value="CAG8447830.1"/>
    <property type="molecule type" value="Genomic_DNA"/>
</dbReference>
<evidence type="ECO:0000313" key="3">
    <source>
        <dbReference type="Proteomes" id="UP000789831"/>
    </source>
</evidence>
<keyword evidence="3" id="KW-1185">Reference proteome</keyword>
<sequence>MTSPFRKFSFVIFLIIALLVVDSLGEFRVRKKDALKRRGGYETSVSPIIITPCCKNTTVTNTVTKTVSVTPCCKNTTVTKTVTVTPCCKNTTVKSAVHHRQVLNLAAVQVQLTLISIVFTASTLNDHSYAEFTELWLKNSAIYVIKFANDSVCVVLKANKQFGVHAKFQFPIIPSVLKSTWGEIHLAHAEMSKL</sequence>
<accession>A0A9N8VF57</accession>
<dbReference type="AlphaFoldDB" id="A0A9N8VF57"/>
<name>A0A9N8VF57_9GLOM</name>
<gene>
    <name evidence="2" type="ORF">AGERDE_LOCUS1533</name>
</gene>
<organism evidence="2 3">
    <name type="scientific">Ambispora gerdemannii</name>
    <dbReference type="NCBI Taxonomy" id="144530"/>
    <lineage>
        <taxon>Eukaryota</taxon>
        <taxon>Fungi</taxon>
        <taxon>Fungi incertae sedis</taxon>
        <taxon>Mucoromycota</taxon>
        <taxon>Glomeromycotina</taxon>
        <taxon>Glomeromycetes</taxon>
        <taxon>Archaeosporales</taxon>
        <taxon>Ambisporaceae</taxon>
        <taxon>Ambispora</taxon>
    </lineage>
</organism>
<evidence type="ECO:0000256" key="1">
    <source>
        <dbReference type="SAM" id="SignalP"/>
    </source>
</evidence>
<reference evidence="2" key="1">
    <citation type="submission" date="2021-06" db="EMBL/GenBank/DDBJ databases">
        <authorList>
            <person name="Kallberg Y."/>
            <person name="Tangrot J."/>
            <person name="Rosling A."/>
        </authorList>
    </citation>
    <scope>NUCLEOTIDE SEQUENCE</scope>
    <source>
        <strain evidence="2">MT106</strain>
    </source>
</reference>
<feature type="chain" id="PRO_5040468065" evidence="1">
    <location>
        <begin position="26"/>
        <end position="194"/>
    </location>
</feature>
<feature type="signal peptide" evidence="1">
    <location>
        <begin position="1"/>
        <end position="25"/>
    </location>
</feature>
<evidence type="ECO:0000313" key="2">
    <source>
        <dbReference type="EMBL" id="CAG8447830.1"/>
    </source>
</evidence>
<keyword evidence="1" id="KW-0732">Signal</keyword>
<comment type="caution">
    <text evidence="2">The sequence shown here is derived from an EMBL/GenBank/DDBJ whole genome shotgun (WGS) entry which is preliminary data.</text>
</comment>
<proteinExistence type="predicted"/>